<name>A0A4Q7VGE2_9BURK</name>
<dbReference type="SUPFAM" id="SSF52540">
    <property type="entry name" value="P-loop containing nucleoside triphosphate hydrolases"/>
    <property type="match status" value="1"/>
</dbReference>
<dbReference type="EMBL" id="SHKP01000007">
    <property type="protein sequence ID" value="RZT95089.1"/>
    <property type="molecule type" value="Genomic_DNA"/>
</dbReference>
<evidence type="ECO:0000256" key="2">
    <source>
        <dbReference type="ARBA" id="ARBA00022803"/>
    </source>
</evidence>
<dbReference type="SMART" id="SM00028">
    <property type="entry name" value="TPR"/>
    <property type="match status" value="8"/>
</dbReference>
<dbReference type="InterPro" id="IPR011990">
    <property type="entry name" value="TPR-like_helical_dom_sf"/>
</dbReference>
<proteinExistence type="predicted"/>
<evidence type="ECO:0000313" key="4">
    <source>
        <dbReference type="Proteomes" id="UP000293671"/>
    </source>
</evidence>
<evidence type="ECO:0000256" key="1">
    <source>
        <dbReference type="ARBA" id="ARBA00022737"/>
    </source>
</evidence>
<dbReference type="GO" id="GO:0009279">
    <property type="term" value="C:cell outer membrane"/>
    <property type="evidence" value="ECO:0007669"/>
    <property type="project" value="TreeGrafter"/>
</dbReference>
<dbReference type="AlphaFoldDB" id="A0A4Q7VGE2"/>
<dbReference type="Proteomes" id="UP000293671">
    <property type="component" value="Unassembled WGS sequence"/>
</dbReference>
<reference evidence="3 4" key="1">
    <citation type="submission" date="2019-02" db="EMBL/GenBank/DDBJ databases">
        <title>Genomic Encyclopedia of Type Strains, Phase IV (KMG-IV): sequencing the most valuable type-strain genomes for metagenomic binning, comparative biology and taxonomic classification.</title>
        <authorList>
            <person name="Goeker M."/>
        </authorList>
    </citation>
    <scope>NUCLEOTIDE SEQUENCE [LARGE SCALE GENOMIC DNA]</scope>
    <source>
        <strain evidence="3 4">DSM 19570</strain>
    </source>
</reference>
<dbReference type="PANTHER" id="PTHR44858">
    <property type="entry name" value="TETRATRICOPEPTIDE REPEAT PROTEIN 6"/>
    <property type="match status" value="1"/>
</dbReference>
<dbReference type="InterPro" id="IPR027417">
    <property type="entry name" value="P-loop_NTPase"/>
</dbReference>
<keyword evidence="4" id="KW-1185">Reference proteome</keyword>
<gene>
    <name evidence="3" type="ORF">EV670_2837</name>
</gene>
<dbReference type="InterPro" id="IPR050498">
    <property type="entry name" value="Ycf3"/>
</dbReference>
<sequence length="818" mass="88243">MIEAFPDRRDRLFGRERDIRFLQERARAPGLSFVVARPMMGKTWVLQEVARRLVEEGDFLVGYHESKGAESSHLLYTVADLYTRWLADSGLREQALSLWQRHRSGLVPKVGQMVGLLFEKLAGPQLPAGIGAVVRSAFDGLAEAQKDLLSGGLQLAPLAYDQAQSLTELVARVSDRRVVLILDAWEKSPSVRHEVGTLEAFLKHLDDWPDVHLLLAVRDPELEAAKPSDEALQQAKSLDRLSPAAQIYRMQAMDLDEPAEQTRLLEHLRSALPATREQSAETLLGWLDGYPGVLNFWTTEAQRLAITGADQLRNQAEDAHELRYSELAPLLAALDDAPLATAARLAFLPRLDAELWEALREPSLAGALDQTAIDLLTDRRLLIDERHPSFGHDTRHAAVRRWFIESRLPLMRRHAERLIESIACSITGFDSRSRPYCEALVGCAAIAEAIGTDRTVRCAIDAAHSGFRVHEPSLDPAFDQSFPKLLARSPRAAPLIANALNNRGAVKHERGDVAGALADYGAVIDLAGTPIALLAKALYNRGVARNERGDIEAAMADHGELIGLVGAPVDLVARALVFRGVAHGKRNELVAAMADFEAAIGLAGAEADVVAAARYHLGFAKDKRGDIGGAIAEFDAVIALVGAPVDLLARALIDRGNARYSREDLDGAMADFDAIVALAGASPSQVALALNNRAIAKFQHGDDDGGLADCEAVILLAEAPPDEVAKALYNCGWEKGRRRDFAGAMSAFDALIGLDGAPPSLLVKAHYNRGATRQTVGDPAGAAADFAAILALPGSAADVVELARQALAELQAHPRDAA</sequence>
<comment type="caution">
    <text evidence="3">The sequence shown here is derived from an EMBL/GenBank/DDBJ whole genome shotgun (WGS) entry which is preliminary data.</text>
</comment>
<keyword evidence="2" id="KW-0802">TPR repeat</keyword>
<dbReference type="InterPro" id="IPR019734">
    <property type="entry name" value="TPR_rpt"/>
</dbReference>
<dbReference type="GO" id="GO:0046813">
    <property type="term" value="P:receptor-mediated virion attachment to host cell"/>
    <property type="evidence" value="ECO:0007669"/>
    <property type="project" value="TreeGrafter"/>
</dbReference>
<dbReference type="PANTHER" id="PTHR44858:SF1">
    <property type="entry name" value="UDP-N-ACETYLGLUCOSAMINE--PEPTIDE N-ACETYLGLUCOSAMINYLTRANSFERASE SPINDLY-RELATED"/>
    <property type="match status" value="1"/>
</dbReference>
<evidence type="ECO:0000313" key="3">
    <source>
        <dbReference type="EMBL" id="RZT95089.1"/>
    </source>
</evidence>
<keyword evidence="1" id="KW-0677">Repeat</keyword>
<accession>A0A4Q7VGE2</accession>
<organism evidence="3 4">
    <name type="scientific">Rivibacter subsaxonicus</name>
    <dbReference type="NCBI Taxonomy" id="457575"/>
    <lineage>
        <taxon>Bacteria</taxon>
        <taxon>Pseudomonadati</taxon>
        <taxon>Pseudomonadota</taxon>
        <taxon>Betaproteobacteria</taxon>
        <taxon>Burkholderiales</taxon>
        <taxon>Rivibacter</taxon>
    </lineage>
</organism>
<dbReference type="SUPFAM" id="SSF48452">
    <property type="entry name" value="TPR-like"/>
    <property type="match status" value="2"/>
</dbReference>
<protein>
    <submittedName>
        <fullName evidence="3">Uncharacterized protein</fullName>
    </submittedName>
</protein>
<dbReference type="Gene3D" id="1.25.40.10">
    <property type="entry name" value="Tetratricopeptide repeat domain"/>
    <property type="match status" value="3"/>
</dbReference>